<proteinExistence type="inferred from homology"/>
<keyword evidence="2" id="KW-0285">Flavoprotein</keyword>
<dbReference type="SUPFAM" id="SSF51905">
    <property type="entry name" value="FAD/NAD(P)-binding domain"/>
    <property type="match status" value="1"/>
</dbReference>
<dbReference type="AlphaFoldDB" id="A0A9P5UXS8"/>
<dbReference type="PANTHER" id="PTHR47356">
    <property type="entry name" value="FAD-DEPENDENT MONOOXYGENASE ASQG-RELATED"/>
    <property type="match status" value="1"/>
</dbReference>
<organism evidence="6 7">
    <name type="scientific">Linnemannia schmuckeri</name>
    <dbReference type="NCBI Taxonomy" id="64567"/>
    <lineage>
        <taxon>Eukaryota</taxon>
        <taxon>Fungi</taxon>
        <taxon>Fungi incertae sedis</taxon>
        <taxon>Mucoromycota</taxon>
        <taxon>Mortierellomycotina</taxon>
        <taxon>Mortierellomycetes</taxon>
        <taxon>Mortierellales</taxon>
        <taxon>Mortierellaceae</taxon>
        <taxon>Linnemannia</taxon>
    </lineage>
</organism>
<evidence type="ECO:0000259" key="5">
    <source>
        <dbReference type="Pfam" id="PF01494"/>
    </source>
</evidence>
<keyword evidence="7" id="KW-1185">Reference proteome</keyword>
<dbReference type="GO" id="GO:0071949">
    <property type="term" value="F:FAD binding"/>
    <property type="evidence" value="ECO:0007669"/>
    <property type="project" value="InterPro"/>
</dbReference>
<dbReference type="InterPro" id="IPR036188">
    <property type="entry name" value="FAD/NAD-bd_sf"/>
</dbReference>
<dbReference type="InterPro" id="IPR050562">
    <property type="entry name" value="FAD_mOase_fung"/>
</dbReference>
<dbReference type="PANTHER" id="PTHR47356:SF2">
    <property type="entry name" value="FAD-BINDING DOMAIN-CONTAINING PROTEIN-RELATED"/>
    <property type="match status" value="1"/>
</dbReference>
<dbReference type="Pfam" id="PF01494">
    <property type="entry name" value="FAD_binding_3"/>
    <property type="match status" value="1"/>
</dbReference>
<keyword evidence="3" id="KW-0274">FAD</keyword>
<sequence>MSNPTPNNVSTSSLAPSSAVSVNPPHVIIAGAGLAGLFLGNLLEKAGISYAIYERTAQIKPLGSIMCLSPNILPAFEQLGLYEELMSFSKVSRVCSFYTDKLELVGRTESTTGKMIGYERILLARPPLYDMLFNKIPAHKINLSKKLVSLEQDHKGVKVQFEDGSAAEGD</sequence>
<accession>A0A9P5UXS8</accession>
<evidence type="ECO:0000313" key="7">
    <source>
        <dbReference type="Proteomes" id="UP000748756"/>
    </source>
</evidence>
<feature type="non-terminal residue" evidence="6">
    <location>
        <position position="170"/>
    </location>
</feature>
<dbReference type="GO" id="GO:0004497">
    <property type="term" value="F:monooxygenase activity"/>
    <property type="evidence" value="ECO:0007669"/>
    <property type="project" value="InterPro"/>
</dbReference>
<dbReference type="Gene3D" id="3.50.50.60">
    <property type="entry name" value="FAD/NAD(P)-binding domain"/>
    <property type="match status" value="1"/>
</dbReference>
<feature type="domain" description="FAD-binding" evidence="5">
    <location>
        <begin position="27"/>
        <end position="165"/>
    </location>
</feature>
<keyword evidence="4" id="KW-0560">Oxidoreductase</keyword>
<dbReference type="InterPro" id="IPR002938">
    <property type="entry name" value="FAD-bd"/>
</dbReference>
<evidence type="ECO:0000256" key="3">
    <source>
        <dbReference type="ARBA" id="ARBA00022827"/>
    </source>
</evidence>
<dbReference type="Proteomes" id="UP000748756">
    <property type="component" value="Unassembled WGS sequence"/>
</dbReference>
<evidence type="ECO:0000256" key="4">
    <source>
        <dbReference type="ARBA" id="ARBA00023002"/>
    </source>
</evidence>
<comment type="similarity">
    <text evidence="1">Belongs to the paxM FAD-dependent monooxygenase family.</text>
</comment>
<evidence type="ECO:0000256" key="2">
    <source>
        <dbReference type="ARBA" id="ARBA00022630"/>
    </source>
</evidence>
<evidence type="ECO:0000256" key="1">
    <source>
        <dbReference type="ARBA" id="ARBA00007992"/>
    </source>
</evidence>
<dbReference type="OrthoDB" id="655030at2759"/>
<reference evidence="6" key="1">
    <citation type="journal article" date="2020" name="Fungal Divers.">
        <title>Resolving the Mortierellaceae phylogeny through synthesis of multi-gene phylogenetics and phylogenomics.</title>
        <authorList>
            <person name="Vandepol N."/>
            <person name="Liber J."/>
            <person name="Desiro A."/>
            <person name="Na H."/>
            <person name="Kennedy M."/>
            <person name="Barry K."/>
            <person name="Grigoriev I.V."/>
            <person name="Miller A.N."/>
            <person name="O'Donnell K."/>
            <person name="Stajich J.E."/>
            <person name="Bonito G."/>
        </authorList>
    </citation>
    <scope>NUCLEOTIDE SEQUENCE</scope>
    <source>
        <strain evidence="6">NRRL 6426</strain>
    </source>
</reference>
<protein>
    <recommendedName>
        <fullName evidence="5">FAD-binding domain-containing protein</fullName>
    </recommendedName>
</protein>
<comment type="caution">
    <text evidence="6">The sequence shown here is derived from an EMBL/GenBank/DDBJ whole genome shotgun (WGS) entry which is preliminary data.</text>
</comment>
<name>A0A9P5UXS8_9FUNG</name>
<evidence type="ECO:0000313" key="6">
    <source>
        <dbReference type="EMBL" id="KAF9124339.1"/>
    </source>
</evidence>
<dbReference type="EMBL" id="JAAAUQ010002370">
    <property type="protein sequence ID" value="KAF9124339.1"/>
    <property type="molecule type" value="Genomic_DNA"/>
</dbReference>
<gene>
    <name evidence="6" type="ORF">BG015_005110</name>
</gene>